<evidence type="ECO:0000313" key="8">
    <source>
        <dbReference type="Proteomes" id="UP000187891"/>
    </source>
</evidence>
<evidence type="ECO:0000256" key="4">
    <source>
        <dbReference type="ARBA" id="ARBA00022741"/>
    </source>
</evidence>
<evidence type="ECO:0000256" key="2">
    <source>
        <dbReference type="ARBA" id="ARBA00005417"/>
    </source>
</evidence>
<evidence type="ECO:0000256" key="5">
    <source>
        <dbReference type="ARBA" id="ARBA00022840"/>
    </source>
</evidence>
<dbReference type="NCBIfam" id="NF007739">
    <property type="entry name" value="PRK10419.1"/>
    <property type="match status" value="2"/>
</dbReference>
<dbReference type="InterPro" id="IPR003439">
    <property type="entry name" value="ABC_transporter-like_ATP-bd"/>
</dbReference>
<dbReference type="InterPro" id="IPR003593">
    <property type="entry name" value="AAA+_ATPase"/>
</dbReference>
<dbReference type="EC" id="3.6.3.-" evidence="7"/>
<dbReference type="EMBL" id="FMUE01000002">
    <property type="protein sequence ID" value="SCX10514.1"/>
    <property type="molecule type" value="Genomic_DNA"/>
</dbReference>
<dbReference type="CDD" id="cd03257">
    <property type="entry name" value="ABC_NikE_OppD_transporters"/>
    <property type="match status" value="2"/>
</dbReference>
<dbReference type="GO" id="GO:0055085">
    <property type="term" value="P:transmembrane transport"/>
    <property type="evidence" value="ECO:0007669"/>
    <property type="project" value="UniProtKB-ARBA"/>
</dbReference>
<dbReference type="GO" id="GO:0016887">
    <property type="term" value="F:ATP hydrolysis activity"/>
    <property type="evidence" value="ECO:0007669"/>
    <property type="project" value="InterPro"/>
</dbReference>
<dbReference type="PANTHER" id="PTHR43776:SF7">
    <property type="entry name" value="D,D-DIPEPTIDE TRANSPORT ATP-BINDING PROTEIN DDPF-RELATED"/>
    <property type="match status" value="1"/>
</dbReference>
<protein>
    <submittedName>
        <fullName evidence="7">Glutathione import ATP-binding protein GsiA</fullName>
        <ecNumber evidence="7">3.6.3.-</ecNumber>
    </submittedName>
</protein>
<evidence type="ECO:0000259" key="6">
    <source>
        <dbReference type="PROSITE" id="PS50893"/>
    </source>
</evidence>
<dbReference type="STRING" id="1907666.DSM25559_0933"/>
<feature type="domain" description="ABC transporter" evidence="6">
    <location>
        <begin position="6"/>
        <end position="256"/>
    </location>
</feature>
<dbReference type="Pfam" id="PF08352">
    <property type="entry name" value="oligo_HPY"/>
    <property type="match status" value="1"/>
</dbReference>
<sequence>MSDVRLSIDHLSVPLPQGADRGFAVEDLSLSVAKGEILCIVGESGSGKSLTALAAMGLLPRNLGKPTGEVRFENKNLLTIDDATRRGITGRSIAMIFQEPTAALNPIFRIGKQVSEAFQVHTSLSKAEIKERVIKLFQEVHLPNAEQIFYSYPHQLSGGQCQRVMIATALALDPSVLIADEPTTALDVTTQAQILKLMLELRERHGTGIIFITHDFGVVAEIADRVAVMQKGKLIEIGTRDEVLNRPQQDYTKRLLAAVPTLTPRKEREGLGSPVLIAKNIIKTFSRSGLFGAGRVVKAVDDVDITIRRGETLGLVGESGSGKSTLAQCVIRLVQPESGDIVISDGDFSGLRGKALRDARRKVQIVFQDPYTALDPRQRIGDAIAEGPIVHGLDSKAAMVRALDLLEACGLDRASATRFPHEFSGGQRQRICIARALAVEPELLIADESVSALDVSVQAQVLDLLAKMQERLGFGILFITHDLRVASQICDNIAVMRHGRIVERGDPASLFGAPKDAYTRELLAAVPGKGWQHKPVLQDASISPEETL</sequence>
<dbReference type="RefSeq" id="WP_077118193.1">
    <property type="nucleotide sequence ID" value="NZ_FMUE01000002.1"/>
</dbReference>
<keyword evidence="4" id="KW-0547">Nucleotide-binding</keyword>
<gene>
    <name evidence="7" type="primary">gsiA_5</name>
    <name evidence="7" type="ORF">DSM25559_0933</name>
</gene>
<dbReference type="AlphaFoldDB" id="A0A1R3TKN3"/>
<dbReference type="InterPro" id="IPR017871">
    <property type="entry name" value="ABC_transporter-like_CS"/>
</dbReference>
<dbReference type="SUPFAM" id="SSF52540">
    <property type="entry name" value="P-loop containing nucleoside triphosphate hydrolases"/>
    <property type="match status" value="2"/>
</dbReference>
<keyword evidence="5 7" id="KW-0067">ATP-binding</keyword>
<dbReference type="NCBIfam" id="NF008453">
    <property type="entry name" value="PRK11308.1"/>
    <property type="match status" value="2"/>
</dbReference>
<dbReference type="InterPro" id="IPR027417">
    <property type="entry name" value="P-loop_NTPase"/>
</dbReference>
<dbReference type="InterPro" id="IPR013563">
    <property type="entry name" value="Oligopep_ABC_C"/>
</dbReference>
<dbReference type="Pfam" id="PF00005">
    <property type="entry name" value="ABC_tran"/>
    <property type="match status" value="2"/>
</dbReference>
<proteinExistence type="inferred from homology"/>
<dbReference type="GO" id="GO:0015833">
    <property type="term" value="P:peptide transport"/>
    <property type="evidence" value="ECO:0007669"/>
    <property type="project" value="InterPro"/>
</dbReference>
<dbReference type="GO" id="GO:0005886">
    <property type="term" value="C:plasma membrane"/>
    <property type="evidence" value="ECO:0007669"/>
    <property type="project" value="UniProtKB-SubCell"/>
</dbReference>
<dbReference type="PROSITE" id="PS50893">
    <property type="entry name" value="ABC_TRANSPORTER_2"/>
    <property type="match status" value="2"/>
</dbReference>
<feature type="domain" description="ABC transporter" evidence="6">
    <location>
        <begin position="276"/>
        <end position="523"/>
    </location>
</feature>
<accession>A0A1R3TKN3</accession>
<dbReference type="PROSITE" id="PS00211">
    <property type="entry name" value="ABC_TRANSPORTER_1"/>
    <property type="match status" value="2"/>
</dbReference>
<evidence type="ECO:0000256" key="3">
    <source>
        <dbReference type="ARBA" id="ARBA00022448"/>
    </source>
</evidence>
<dbReference type="Proteomes" id="UP000187891">
    <property type="component" value="Unassembled WGS sequence"/>
</dbReference>
<dbReference type="GO" id="GO:0005524">
    <property type="term" value="F:ATP binding"/>
    <property type="evidence" value="ECO:0007669"/>
    <property type="project" value="UniProtKB-KW"/>
</dbReference>
<dbReference type="Gene3D" id="3.40.50.300">
    <property type="entry name" value="P-loop containing nucleotide triphosphate hydrolases"/>
    <property type="match status" value="2"/>
</dbReference>
<dbReference type="SMART" id="SM00382">
    <property type="entry name" value="AAA"/>
    <property type="match status" value="2"/>
</dbReference>
<dbReference type="PANTHER" id="PTHR43776">
    <property type="entry name" value="TRANSPORT ATP-BINDING PROTEIN"/>
    <property type="match status" value="1"/>
</dbReference>
<organism evidence="7 8">
    <name type="scientific">Agrobacterium rosae</name>
    <dbReference type="NCBI Taxonomy" id="1972867"/>
    <lineage>
        <taxon>Bacteria</taxon>
        <taxon>Pseudomonadati</taxon>
        <taxon>Pseudomonadota</taxon>
        <taxon>Alphaproteobacteria</taxon>
        <taxon>Hyphomicrobiales</taxon>
        <taxon>Rhizobiaceae</taxon>
        <taxon>Rhizobium/Agrobacterium group</taxon>
        <taxon>Agrobacterium</taxon>
    </lineage>
</organism>
<comment type="subcellular location">
    <subcellularLocation>
        <location evidence="1">Cell inner membrane</location>
        <topology evidence="1">Peripheral membrane protein</topology>
    </subcellularLocation>
</comment>
<evidence type="ECO:0000256" key="1">
    <source>
        <dbReference type="ARBA" id="ARBA00004417"/>
    </source>
</evidence>
<dbReference type="InterPro" id="IPR050319">
    <property type="entry name" value="ABC_transp_ATP-bind"/>
</dbReference>
<evidence type="ECO:0000313" key="7">
    <source>
        <dbReference type="EMBL" id="SCX10514.1"/>
    </source>
</evidence>
<name>A0A1R3TKN3_9HYPH</name>
<comment type="similarity">
    <text evidence="2">Belongs to the ABC transporter superfamily.</text>
</comment>
<keyword evidence="7" id="KW-0378">Hydrolase</keyword>
<keyword evidence="3" id="KW-0813">Transport</keyword>
<dbReference type="FunFam" id="3.40.50.300:FF:000016">
    <property type="entry name" value="Oligopeptide ABC transporter ATP-binding component"/>
    <property type="match status" value="1"/>
</dbReference>
<reference evidence="8" key="1">
    <citation type="submission" date="2016-10" db="EMBL/GenBank/DDBJ databases">
        <authorList>
            <person name="Wibberg D."/>
        </authorList>
    </citation>
    <scope>NUCLEOTIDE SEQUENCE [LARGE SCALE GENOMIC DNA]</scope>
</reference>